<feature type="domain" description="RNA polymerase sigma factor 70 region 4 type 2" evidence="6">
    <location>
        <begin position="99"/>
        <end position="151"/>
    </location>
</feature>
<organism evidence="7 8">
    <name type="scientific">Caryophanon tenue</name>
    <dbReference type="NCBI Taxonomy" id="33978"/>
    <lineage>
        <taxon>Bacteria</taxon>
        <taxon>Bacillati</taxon>
        <taxon>Bacillota</taxon>
        <taxon>Bacilli</taxon>
        <taxon>Bacillales</taxon>
        <taxon>Caryophanaceae</taxon>
        <taxon>Caryophanon</taxon>
    </lineage>
</organism>
<evidence type="ECO:0000256" key="4">
    <source>
        <dbReference type="ARBA" id="ARBA00023163"/>
    </source>
</evidence>
<dbReference type="GO" id="GO:0003677">
    <property type="term" value="F:DNA binding"/>
    <property type="evidence" value="ECO:0007669"/>
    <property type="project" value="InterPro"/>
</dbReference>
<name>A0A1C0YNH3_9BACL</name>
<evidence type="ECO:0000259" key="5">
    <source>
        <dbReference type="Pfam" id="PF04542"/>
    </source>
</evidence>
<dbReference type="PANTHER" id="PTHR43133">
    <property type="entry name" value="RNA POLYMERASE ECF-TYPE SIGMA FACTO"/>
    <property type="match status" value="1"/>
</dbReference>
<dbReference type="RefSeq" id="WP_066542573.1">
    <property type="nucleotide sequence ID" value="NZ_MASJ01000001.1"/>
</dbReference>
<evidence type="ECO:0000313" key="8">
    <source>
        <dbReference type="Proteomes" id="UP000093199"/>
    </source>
</evidence>
<evidence type="ECO:0000313" key="7">
    <source>
        <dbReference type="EMBL" id="OCS88712.1"/>
    </source>
</evidence>
<dbReference type="PANTHER" id="PTHR43133:SF60">
    <property type="entry name" value="RNA POLYMERASE SIGMA FACTOR SIGV"/>
    <property type="match status" value="1"/>
</dbReference>
<feature type="domain" description="RNA polymerase sigma-70 region 2" evidence="5">
    <location>
        <begin position="7"/>
        <end position="70"/>
    </location>
</feature>
<dbReference type="InterPro" id="IPR036388">
    <property type="entry name" value="WH-like_DNA-bd_sf"/>
</dbReference>
<dbReference type="InterPro" id="IPR014284">
    <property type="entry name" value="RNA_pol_sigma-70_dom"/>
</dbReference>
<reference evidence="7 8" key="1">
    <citation type="submission" date="2016-07" db="EMBL/GenBank/DDBJ databases">
        <title>Caryophanon tenue genome sequencing.</title>
        <authorList>
            <person name="Verma A."/>
            <person name="Pal Y."/>
            <person name="Krishnamurthi S."/>
        </authorList>
    </citation>
    <scope>NUCLEOTIDE SEQUENCE [LARGE SCALE GENOMIC DNA]</scope>
    <source>
        <strain evidence="7 8">DSM 14152</strain>
    </source>
</reference>
<dbReference type="AlphaFoldDB" id="A0A1C0YNH3"/>
<comment type="similarity">
    <text evidence="1">Belongs to the sigma-70 factor family. ECF subfamily.</text>
</comment>
<dbReference type="InterPro" id="IPR007627">
    <property type="entry name" value="RNA_pol_sigma70_r2"/>
</dbReference>
<dbReference type="InterPro" id="IPR013325">
    <property type="entry name" value="RNA_pol_sigma_r2"/>
</dbReference>
<dbReference type="EMBL" id="MASJ01000001">
    <property type="protein sequence ID" value="OCS88712.1"/>
    <property type="molecule type" value="Genomic_DNA"/>
</dbReference>
<dbReference type="Gene3D" id="1.10.10.10">
    <property type="entry name" value="Winged helix-like DNA-binding domain superfamily/Winged helix DNA-binding domain"/>
    <property type="match status" value="1"/>
</dbReference>
<dbReference type="Pfam" id="PF04542">
    <property type="entry name" value="Sigma70_r2"/>
    <property type="match status" value="1"/>
</dbReference>
<dbReference type="InterPro" id="IPR013324">
    <property type="entry name" value="RNA_pol_sigma_r3/r4-like"/>
</dbReference>
<accession>A0A1C0YNH3</accession>
<protein>
    <recommendedName>
        <fullName evidence="9">RNA polymerase subunit sigma-24</fullName>
    </recommendedName>
</protein>
<dbReference type="InterPro" id="IPR013249">
    <property type="entry name" value="RNA_pol_sigma70_r4_t2"/>
</dbReference>
<evidence type="ECO:0008006" key="9">
    <source>
        <dbReference type="Google" id="ProtNLM"/>
    </source>
</evidence>
<keyword evidence="2" id="KW-0805">Transcription regulation</keyword>
<evidence type="ECO:0000256" key="3">
    <source>
        <dbReference type="ARBA" id="ARBA00023082"/>
    </source>
</evidence>
<dbReference type="SUPFAM" id="SSF88659">
    <property type="entry name" value="Sigma3 and sigma4 domains of RNA polymerase sigma factors"/>
    <property type="match status" value="1"/>
</dbReference>
<dbReference type="Proteomes" id="UP000093199">
    <property type="component" value="Unassembled WGS sequence"/>
</dbReference>
<dbReference type="InterPro" id="IPR039425">
    <property type="entry name" value="RNA_pol_sigma-70-like"/>
</dbReference>
<keyword evidence="8" id="KW-1185">Reference proteome</keyword>
<proteinExistence type="inferred from homology"/>
<dbReference type="STRING" id="33978.A6M13_02385"/>
<keyword evidence="4" id="KW-0804">Transcription</keyword>
<dbReference type="Gene3D" id="1.10.1740.10">
    <property type="match status" value="1"/>
</dbReference>
<dbReference type="GO" id="GO:0006352">
    <property type="term" value="P:DNA-templated transcription initiation"/>
    <property type="evidence" value="ECO:0007669"/>
    <property type="project" value="InterPro"/>
</dbReference>
<comment type="caution">
    <text evidence="7">The sequence shown here is derived from an EMBL/GenBank/DDBJ whole genome shotgun (WGS) entry which is preliminary data.</text>
</comment>
<evidence type="ECO:0000256" key="1">
    <source>
        <dbReference type="ARBA" id="ARBA00010641"/>
    </source>
</evidence>
<dbReference type="GO" id="GO:0016987">
    <property type="term" value="F:sigma factor activity"/>
    <property type="evidence" value="ECO:0007669"/>
    <property type="project" value="UniProtKB-KW"/>
</dbReference>
<dbReference type="NCBIfam" id="TIGR02937">
    <property type="entry name" value="sigma70-ECF"/>
    <property type="match status" value="1"/>
</dbReference>
<sequence>MSFEEQYDTHFDEIFRYIFYMTASKELAEDLTQETFMRFYRSDFRGESSVRTYVHQIARRIVYDHFRRKKLIQWLPFTQKHEQVTTALEDVLIIKEEHEQLYNALQQLKLSYKDVLIYRKLEGYSIQQTAHILGWSETKVSNTQRSAMKQLQLLLGGMQDEA</sequence>
<evidence type="ECO:0000256" key="2">
    <source>
        <dbReference type="ARBA" id="ARBA00023015"/>
    </source>
</evidence>
<dbReference type="Pfam" id="PF08281">
    <property type="entry name" value="Sigma70_r4_2"/>
    <property type="match status" value="1"/>
</dbReference>
<dbReference type="SUPFAM" id="SSF88946">
    <property type="entry name" value="Sigma2 domain of RNA polymerase sigma factors"/>
    <property type="match status" value="1"/>
</dbReference>
<keyword evidence="3" id="KW-0731">Sigma factor</keyword>
<evidence type="ECO:0000259" key="6">
    <source>
        <dbReference type="Pfam" id="PF08281"/>
    </source>
</evidence>
<gene>
    <name evidence="7" type="ORF">A6M13_02385</name>
</gene>